<name>A0AAW7DFF3_9FLAO</name>
<gene>
    <name evidence="2" type="ORF">HX095_05320</name>
</gene>
<keyword evidence="2" id="KW-0547">Nucleotide-binding</keyword>
<dbReference type="EMBL" id="JACALR010000002">
    <property type="protein sequence ID" value="MDM1550628.1"/>
    <property type="molecule type" value="Genomic_DNA"/>
</dbReference>
<dbReference type="SMART" id="SM00382">
    <property type="entry name" value="AAA"/>
    <property type="match status" value="1"/>
</dbReference>
<dbReference type="RefSeq" id="WP_280061155.1">
    <property type="nucleotide sequence ID" value="NZ_JACALR010000002.1"/>
</dbReference>
<reference evidence="2" key="2">
    <citation type="journal article" date="2022" name="Sci. Total Environ.">
        <title>Prevalence, transmission, and molecular epidemiology of tet(X)-positive bacteria among humans, animals, and environmental niches in China: An epidemiological, and genomic-based study.</title>
        <authorList>
            <person name="Dong N."/>
            <person name="Zeng Y."/>
            <person name="Cai C."/>
            <person name="Sun C."/>
            <person name="Lu J."/>
            <person name="Liu C."/>
            <person name="Zhou H."/>
            <person name="Sun Q."/>
            <person name="Shu L."/>
            <person name="Wang H."/>
            <person name="Wang Y."/>
            <person name="Wang S."/>
            <person name="Wu C."/>
            <person name="Chan E.W."/>
            <person name="Chen G."/>
            <person name="Shen Z."/>
            <person name="Chen S."/>
            <person name="Zhang R."/>
        </authorList>
    </citation>
    <scope>NUCLEOTIDE SEQUENCE</scope>
    <source>
        <strain evidence="2">210</strain>
    </source>
</reference>
<dbReference type="SUPFAM" id="SSF52540">
    <property type="entry name" value="P-loop containing nucleoside triphosphate hydrolases"/>
    <property type="match status" value="1"/>
</dbReference>
<evidence type="ECO:0000259" key="1">
    <source>
        <dbReference type="SMART" id="SM00382"/>
    </source>
</evidence>
<evidence type="ECO:0000313" key="3">
    <source>
        <dbReference type="Proteomes" id="UP001173578"/>
    </source>
</evidence>
<accession>A0AAW7DFF3</accession>
<feature type="domain" description="AAA+ ATPase" evidence="1">
    <location>
        <begin position="35"/>
        <end position="181"/>
    </location>
</feature>
<dbReference type="InterPro" id="IPR027417">
    <property type="entry name" value="P-loop_NTPase"/>
</dbReference>
<dbReference type="Gene3D" id="3.40.50.300">
    <property type="entry name" value="P-loop containing nucleotide triphosphate hydrolases"/>
    <property type="match status" value="1"/>
</dbReference>
<dbReference type="InterPro" id="IPR003593">
    <property type="entry name" value="AAA+_ATPase"/>
</dbReference>
<reference evidence="2" key="1">
    <citation type="submission" date="2020-06" db="EMBL/GenBank/DDBJ databases">
        <authorList>
            <person name="Dong N."/>
        </authorList>
    </citation>
    <scope>NUCLEOTIDE SEQUENCE</scope>
    <source>
        <strain evidence="2">210</strain>
    </source>
</reference>
<dbReference type="GO" id="GO:0005524">
    <property type="term" value="F:ATP binding"/>
    <property type="evidence" value="ECO:0007669"/>
    <property type="project" value="UniProtKB-KW"/>
</dbReference>
<organism evidence="2 3">
    <name type="scientific">Empedobacter falsenii</name>
    <dbReference type="NCBI Taxonomy" id="343874"/>
    <lineage>
        <taxon>Bacteria</taxon>
        <taxon>Pseudomonadati</taxon>
        <taxon>Bacteroidota</taxon>
        <taxon>Flavobacteriia</taxon>
        <taxon>Flavobacteriales</taxon>
        <taxon>Weeksellaceae</taxon>
        <taxon>Empedobacter</taxon>
    </lineage>
</organism>
<dbReference type="AlphaFoldDB" id="A0AAW7DFF3"/>
<evidence type="ECO:0000313" key="2">
    <source>
        <dbReference type="EMBL" id="MDM1550628.1"/>
    </source>
</evidence>
<proteinExistence type="predicted"/>
<comment type="caution">
    <text evidence="2">The sequence shown here is derived from an EMBL/GenBank/DDBJ whole genome shotgun (WGS) entry which is preliminary data.</text>
</comment>
<dbReference type="Proteomes" id="UP001173578">
    <property type="component" value="Unassembled WGS sequence"/>
</dbReference>
<keyword evidence="2" id="KW-0067">ATP-binding</keyword>
<sequence>MKLKRALTVQNVQDFKTIKIKFKGRFYDVFGHPQNKGRWIVLGNSGSGKSSFMMQLAKEFAREEKVIYNFLEEDLDDDNVKDRLTLFQMHDVAKNFSMVSEPIDVFTERLKMRNSAQVVIIDSAMYFFRGFTFDKYLEFTRQFPKKLFVFTAHGKGTQPRTEFETSIYYDATQKVFVNGFLATNKGRKYGPNNKFFIVWQKGFEDLQGKNKEFETD</sequence>
<protein>
    <submittedName>
        <fullName evidence="2">ATP-binding protein</fullName>
    </submittedName>
</protein>